<keyword evidence="6 10" id="KW-0969">Cilium</keyword>
<evidence type="ECO:0000256" key="10">
    <source>
        <dbReference type="RuleBase" id="RU367040"/>
    </source>
</evidence>
<dbReference type="GO" id="GO:0005930">
    <property type="term" value="C:axoneme"/>
    <property type="evidence" value="ECO:0007669"/>
    <property type="project" value="UniProtKB-SubCell"/>
</dbReference>
<dbReference type="Pfam" id="PF03148">
    <property type="entry name" value="Tektin"/>
    <property type="match status" value="1"/>
</dbReference>
<sequence>MIQLLLESISDKLRPLKLAETRLKERTQRQNVELCFDEAMRNLQNEVVEIRGAIRMLKDRAKHAEMTLSRLKHNQSGLENDIAVKENSLQIDQRCLNARRTFPIRDKRGSLFSLPVCY</sequence>
<name>A0A3P8H0N1_9TREM</name>
<evidence type="ECO:0000256" key="4">
    <source>
        <dbReference type="ARBA" id="ARBA00022846"/>
    </source>
</evidence>
<evidence type="ECO:0000313" key="13">
    <source>
        <dbReference type="Proteomes" id="UP000272942"/>
    </source>
</evidence>
<dbReference type="AlphaFoldDB" id="A0A3P8H0N1"/>
<evidence type="ECO:0000256" key="2">
    <source>
        <dbReference type="ARBA" id="ARBA00007209"/>
    </source>
</evidence>
<dbReference type="Proteomes" id="UP000272942">
    <property type="component" value="Unassembled WGS sequence"/>
</dbReference>
<evidence type="ECO:0000256" key="8">
    <source>
        <dbReference type="ARBA" id="ARBA00023273"/>
    </source>
</evidence>
<evidence type="ECO:0000256" key="11">
    <source>
        <dbReference type="SAM" id="Coils"/>
    </source>
</evidence>
<reference evidence="12 13" key="1">
    <citation type="submission" date="2018-11" db="EMBL/GenBank/DDBJ databases">
        <authorList>
            <consortium name="Pathogen Informatics"/>
        </authorList>
    </citation>
    <scope>NUCLEOTIDE SEQUENCE [LARGE SCALE GENOMIC DNA]</scope>
    <source>
        <strain evidence="12 13">Egypt</strain>
    </source>
</reference>
<organism evidence="12 13">
    <name type="scientific">Echinostoma caproni</name>
    <dbReference type="NCBI Taxonomy" id="27848"/>
    <lineage>
        <taxon>Eukaryota</taxon>
        <taxon>Metazoa</taxon>
        <taxon>Spiralia</taxon>
        <taxon>Lophotrochozoa</taxon>
        <taxon>Platyhelminthes</taxon>
        <taxon>Trematoda</taxon>
        <taxon>Digenea</taxon>
        <taxon>Plagiorchiida</taxon>
        <taxon>Echinostomata</taxon>
        <taxon>Echinostomatoidea</taxon>
        <taxon>Echinostomatidae</taxon>
        <taxon>Echinostoma</taxon>
    </lineage>
</organism>
<comment type="subcellular location">
    <subcellularLocation>
        <location evidence="10">Cytoplasm</location>
        <location evidence="10">Cytoskeleton</location>
        <location evidence="10">Cilium axoneme</location>
    </subcellularLocation>
    <subcellularLocation>
        <location evidence="1">Cytoplasm</location>
        <location evidence="1">Cytoskeleton</location>
        <location evidence="1">Flagellum axoneme</location>
    </subcellularLocation>
</comment>
<keyword evidence="4 10" id="KW-0282">Flagellum</keyword>
<dbReference type="OrthoDB" id="9886517at2759"/>
<keyword evidence="8 10" id="KW-0966">Cell projection</keyword>
<evidence type="ECO:0000256" key="9">
    <source>
        <dbReference type="ARBA" id="ARBA00045224"/>
    </source>
</evidence>
<keyword evidence="13" id="KW-1185">Reference proteome</keyword>
<keyword evidence="3" id="KW-0963">Cytoplasm</keyword>
<proteinExistence type="inferred from homology"/>
<gene>
    <name evidence="12" type="ORF">ECPE_LOCUS11392</name>
</gene>
<dbReference type="PANTHER" id="PTHR19960">
    <property type="entry name" value="TEKTIN"/>
    <property type="match status" value="1"/>
</dbReference>
<evidence type="ECO:0000256" key="3">
    <source>
        <dbReference type="ARBA" id="ARBA00022490"/>
    </source>
</evidence>
<evidence type="ECO:0000256" key="1">
    <source>
        <dbReference type="ARBA" id="ARBA00004611"/>
    </source>
</evidence>
<accession>A0A3P8H0N1</accession>
<dbReference type="InterPro" id="IPR000435">
    <property type="entry name" value="Tektins"/>
</dbReference>
<dbReference type="PRINTS" id="PR00511">
    <property type="entry name" value="TEKTIN"/>
</dbReference>
<dbReference type="GO" id="GO:0015630">
    <property type="term" value="C:microtubule cytoskeleton"/>
    <property type="evidence" value="ECO:0007669"/>
    <property type="project" value="UniProtKB-UniRule"/>
</dbReference>
<dbReference type="EMBL" id="UZAN01050754">
    <property type="protein sequence ID" value="VDP88441.1"/>
    <property type="molecule type" value="Genomic_DNA"/>
</dbReference>
<evidence type="ECO:0000313" key="12">
    <source>
        <dbReference type="EMBL" id="VDP88441.1"/>
    </source>
</evidence>
<protein>
    <recommendedName>
        <fullName evidence="10">Tektin</fullName>
    </recommendedName>
</protein>
<dbReference type="InterPro" id="IPR048256">
    <property type="entry name" value="Tektin-like"/>
</dbReference>
<dbReference type="GO" id="GO:0060271">
    <property type="term" value="P:cilium assembly"/>
    <property type="evidence" value="ECO:0007669"/>
    <property type="project" value="UniProtKB-UniRule"/>
</dbReference>
<keyword evidence="5 11" id="KW-0175">Coiled coil</keyword>
<evidence type="ECO:0000256" key="6">
    <source>
        <dbReference type="ARBA" id="ARBA00023069"/>
    </source>
</evidence>
<feature type="coiled-coil region" evidence="11">
    <location>
        <begin position="40"/>
        <end position="74"/>
    </location>
</feature>
<comment type="similarity">
    <text evidence="2 10">Belongs to the tektin family.</text>
</comment>
<dbReference type="GO" id="GO:0060294">
    <property type="term" value="P:cilium movement involved in cell motility"/>
    <property type="evidence" value="ECO:0007669"/>
    <property type="project" value="UniProtKB-UniRule"/>
</dbReference>
<keyword evidence="7" id="KW-0206">Cytoskeleton</keyword>
<dbReference type="GO" id="GO:0005634">
    <property type="term" value="C:nucleus"/>
    <property type="evidence" value="ECO:0007669"/>
    <property type="project" value="TreeGrafter"/>
</dbReference>
<dbReference type="PANTHER" id="PTHR19960:SF25">
    <property type="entry name" value="TEKTIN-1"/>
    <property type="match status" value="1"/>
</dbReference>
<comment type="function">
    <text evidence="9">Microtubule inner protein (MIP) part of the dynein-decorated doublet microtubules (DMTs) in cilia and flagellar axoneme. Forms filamentous polymers in the walls of ciliary and flagellar microtubules.</text>
</comment>
<evidence type="ECO:0000256" key="7">
    <source>
        <dbReference type="ARBA" id="ARBA00023212"/>
    </source>
</evidence>
<evidence type="ECO:0000256" key="5">
    <source>
        <dbReference type="ARBA" id="ARBA00023054"/>
    </source>
</evidence>